<organism evidence="3 4">
    <name type="scientific">Acanthaster planci</name>
    <name type="common">Crown-of-thorns starfish</name>
    <dbReference type="NCBI Taxonomy" id="133434"/>
    <lineage>
        <taxon>Eukaryota</taxon>
        <taxon>Metazoa</taxon>
        <taxon>Echinodermata</taxon>
        <taxon>Eleutherozoa</taxon>
        <taxon>Asterozoa</taxon>
        <taxon>Asteroidea</taxon>
        <taxon>Valvatacea</taxon>
        <taxon>Valvatida</taxon>
        <taxon>Acanthasteridae</taxon>
        <taxon>Acanthaster</taxon>
    </lineage>
</organism>
<evidence type="ECO:0000313" key="4">
    <source>
        <dbReference type="RefSeq" id="XP_022084543.1"/>
    </source>
</evidence>
<name>A0A8B7XUL5_ACAPL</name>
<feature type="chain" id="PRO_5034115603" evidence="1">
    <location>
        <begin position="19"/>
        <end position="204"/>
    </location>
</feature>
<dbReference type="RefSeq" id="XP_022084543.1">
    <property type="nucleotide sequence ID" value="XM_022228851.1"/>
</dbReference>
<dbReference type="AlphaFoldDB" id="A0A8B7XUL5"/>
<dbReference type="InterPro" id="IPR031941">
    <property type="entry name" value="DUF4773"/>
</dbReference>
<dbReference type="GeneID" id="110975964"/>
<feature type="domain" description="DUF4773" evidence="2">
    <location>
        <begin position="71"/>
        <end position="153"/>
    </location>
</feature>
<evidence type="ECO:0000256" key="1">
    <source>
        <dbReference type="SAM" id="SignalP"/>
    </source>
</evidence>
<sequence>MKLFAFVCVTLACVAAEANEDRAPTVGSFDFGNEWDDQTVEGWDEEHKQAWKTGNSLLVPNAALRSQAFSCSCESGECQCCLEFTLVGKTFRACLVAYFNDDGIGIAVVINSFTIFRHSFSETKNELTYCGTLLGREVCAGLTDISLETNSVSARGTVRIGEIVNAQSEPFTLPFSDSFNGVQGGGHAPAHVAFLGFFCAFLFF</sequence>
<evidence type="ECO:0000313" key="3">
    <source>
        <dbReference type="Proteomes" id="UP000694845"/>
    </source>
</evidence>
<dbReference type="Proteomes" id="UP000694845">
    <property type="component" value="Unplaced"/>
</dbReference>
<protein>
    <submittedName>
        <fullName evidence="4">Uncharacterized protein LOC110975964</fullName>
    </submittedName>
</protein>
<dbReference type="OrthoDB" id="10223168at2759"/>
<dbReference type="Pfam" id="PF15998">
    <property type="entry name" value="DUF4773"/>
    <property type="match status" value="1"/>
</dbReference>
<keyword evidence="3" id="KW-1185">Reference proteome</keyword>
<reference evidence="4" key="1">
    <citation type="submission" date="2025-08" db="UniProtKB">
        <authorList>
            <consortium name="RefSeq"/>
        </authorList>
    </citation>
    <scope>IDENTIFICATION</scope>
</reference>
<gene>
    <name evidence="4" type="primary">LOC110975964</name>
</gene>
<feature type="signal peptide" evidence="1">
    <location>
        <begin position="1"/>
        <end position="18"/>
    </location>
</feature>
<accession>A0A8B7XUL5</accession>
<proteinExistence type="predicted"/>
<evidence type="ECO:0000259" key="2">
    <source>
        <dbReference type="Pfam" id="PF15998"/>
    </source>
</evidence>
<keyword evidence="1" id="KW-0732">Signal</keyword>
<dbReference type="KEGG" id="aplc:110975964"/>